<evidence type="ECO:0000256" key="2">
    <source>
        <dbReference type="ARBA" id="ARBA00022741"/>
    </source>
</evidence>
<dbReference type="Pfam" id="PF07714">
    <property type="entry name" value="PK_Tyr_Ser-Thr"/>
    <property type="match status" value="1"/>
</dbReference>
<dbReference type="Proteomes" id="UP001465976">
    <property type="component" value="Unassembled WGS sequence"/>
</dbReference>
<evidence type="ECO:0000256" key="3">
    <source>
        <dbReference type="ARBA" id="ARBA00022777"/>
    </source>
</evidence>
<comment type="caution">
    <text evidence="7">The sequence shown here is derived from an EMBL/GenBank/DDBJ whole genome shotgun (WGS) entry which is preliminary data.</text>
</comment>
<keyword evidence="8" id="KW-1185">Reference proteome</keyword>
<evidence type="ECO:0000256" key="4">
    <source>
        <dbReference type="ARBA" id="ARBA00022840"/>
    </source>
</evidence>
<proteinExistence type="predicted"/>
<gene>
    <name evidence="7" type="ORF">V5O48_012426</name>
</gene>
<evidence type="ECO:0000313" key="7">
    <source>
        <dbReference type="EMBL" id="KAL0569538.1"/>
    </source>
</evidence>
<dbReference type="InterPro" id="IPR008271">
    <property type="entry name" value="Ser/Thr_kinase_AS"/>
</dbReference>
<dbReference type="Gene3D" id="1.10.510.10">
    <property type="entry name" value="Transferase(Phosphotransferase) domain 1"/>
    <property type="match status" value="1"/>
</dbReference>
<dbReference type="PROSITE" id="PS50011">
    <property type="entry name" value="PROTEIN_KINASE_DOM"/>
    <property type="match status" value="1"/>
</dbReference>
<keyword evidence="3" id="KW-0418">Kinase</keyword>
<dbReference type="InterPro" id="IPR011009">
    <property type="entry name" value="Kinase-like_dom_sf"/>
</dbReference>
<feature type="region of interest" description="Disordered" evidence="5">
    <location>
        <begin position="576"/>
        <end position="603"/>
    </location>
</feature>
<evidence type="ECO:0000256" key="5">
    <source>
        <dbReference type="SAM" id="MobiDB-lite"/>
    </source>
</evidence>
<keyword evidence="2" id="KW-0547">Nucleotide-binding</keyword>
<feature type="compositionally biased region" description="Basic and acidic residues" evidence="5">
    <location>
        <begin position="406"/>
        <end position="427"/>
    </location>
</feature>
<dbReference type="PROSITE" id="PS00108">
    <property type="entry name" value="PROTEIN_KINASE_ST"/>
    <property type="match status" value="1"/>
</dbReference>
<evidence type="ECO:0000256" key="1">
    <source>
        <dbReference type="ARBA" id="ARBA00022679"/>
    </source>
</evidence>
<dbReference type="PRINTS" id="PR00109">
    <property type="entry name" value="TYRKINASE"/>
</dbReference>
<dbReference type="SMART" id="SM00220">
    <property type="entry name" value="S_TKc"/>
    <property type="match status" value="1"/>
</dbReference>
<dbReference type="InterPro" id="IPR051681">
    <property type="entry name" value="Ser/Thr_Kinases-Pseudokinases"/>
</dbReference>
<dbReference type="InterPro" id="IPR000719">
    <property type="entry name" value="Prot_kinase_dom"/>
</dbReference>
<evidence type="ECO:0000259" key="6">
    <source>
        <dbReference type="PROSITE" id="PS50011"/>
    </source>
</evidence>
<feature type="region of interest" description="Disordered" evidence="5">
    <location>
        <begin position="388"/>
        <end position="442"/>
    </location>
</feature>
<keyword evidence="4" id="KW-0067">ATP-binding</keyword>
<protein>
    <recommendedName>
        <fullName evidence="6">Protein kinase domain-containing protein</fullName>
    </recommendedName>
</protein>
<sequence>MALNLENPDDVKRELDNLRRVLQDPTERESLLELKGDEAQCKLDMLQLLADFPTATCSRSHVLKAMFRLSKNSRRVPRCLIIRSIKRFGGRAFGGGGFGDVWKGEIGESGSDRVECAIKVARWYRNLDGEEGYEAAVKTHVREAILWRQLKHPNVLPFLGMYYLDNSMKDICLVSPLMANGNLYQFLKRSRPEEIDGHTLMFDIASGIEYLHNEDIVHGDLKELNILVREGCRACICDFGLSRLTMTHGLGPTMSCWTGTPSPYTAPEILLGRLSTKETDVYAFGTLCYGILRELYSLSDITAERGRNPPPSRPTNLPEDEDHVWSLLHECWQQEPSARPTATDITLRILPKDAQVAAAPRWDESMYTTVRNNVEFEPLHASMIASRSQLADPRQVGLATSPAVDDLDRVPSSEGTDRPEAEIDNNVRKGGSLSRRNLPPPPPPKLSYAVRRCANLPHAQLFTPHVLEDFLTDRDLKCTIRAIAMCKRTDGFQHETLIPIISLPGEQVYALTFLERAGFWPVSSPQNSQIQGLAVARDVIALFPESSLYWRYHNSPEYPPFHKLPRIVKKSSVTYPSPGTLVKDGTEEPEPARVEGEGEAESQGWTRRLIKGLRRRQHDPSKDRPSANSKADHAFIHAIVFPEESPNPPTVLDLAVAFKVVSEDRPDYLLWQLNHFFFAAAVCKLMEWRFGGTKAWNKEVHESEPPSCDVDGPLSHEINLKAYGVEPLQIIRENSYFNTRVDALVDKFEEERRAHPLIASR</sequence>
<feature type="compositionally biased region" description="Basic and acidic residues" evidence="5">
    <location>
        <begin position="584"/>
        <end position="596"/>
    </location>
</feature>
<feature type="domain" description="Protein kinase" evidence="6">
    <location>
        <begin position="87"/>
        <end position="356"/>
    </location>
</feature>
<keyword evidence="1" id="KW-0808">Transferase</keyword>
<organism evidence="7 8">
    <name type="scientific">Marasmius crinis-equi</name>
    <dbReference type="NCBI Taxonomy" id="585013"/>
    <lineage>
        <taxon>Eukaryota</taxon>
        <taxon>Fungi</taxon>
        <taxon>Dikarya</taxon>
        <taxon>Basidiomycota</taxon>
        <taxon>Agaricomycotina</taxon>
        <taxon>Agaricomycetes</taxon>
        <taxon>Agaricomycetidae</taxon>
        <taxon>Agaricales</taxon>
        <taxon>Marasmiineae</taxon>
        <taxon>Marasmiaceae</taxon>
        <taxon>Marasmius</taxon>
    </lineage>
</organism>
<evidence type="ECO:0000313" key="8">
    <source>
        <dbReference type="Proteomes" id="UP001465976"/>
    </source>
</evidence>
<dbReference type="InterPro" id="IPR001245">
    <property type="entry name" value="Ser-Thr/Tyr_kinase_cat_dom"/>
</dbReference>
<dbReference type="SUPFAM" id="SSF56112">
    <property type="entry name" value="Protein kinase-like (PK-like)"/>
    <property type="match status" value="1"/>
</dbReference>
<dbReference type="EMBL" id="JBAHYK010001096">
    <property type="protein sequence ID" value="KAL0569538.1"/>
    <property type="molecule type" value="Genomic_DNA"/>
</dbReference>
<reference evidence="7 8" key="1">
    <citation type="submission" date="2024-02" db="EMBL/GenBank/DDBJ databases">
        <title>A draft genome for the cacao thread blight pathogen Marasmius crinis-equi.</title>
        <authorList>
            <person name="Cohen S.P."/>
            <person name="Baruah I.K."/>
            <person name="Amoako-Attah I."/>
            <person name="Bukari Y."/>
            <person name="Meinhardt L.W."/>
            <person name="Bailey B.A."/>
        </authorList>
    </citation>
    <scope>NUCLEOTIDE SEQUENCE [LARGE SCALE GENOMIC DNA]</scope>
    <source>
        <strain evidence="7 8">GH-76</strain>
    </source>
</reference>
<dbReference type="PANTHER" id="PTHR44329:SF288">
    <property type="entry name" value="MITOGEN-ACTIVATED PROTEIN KINASE KINASE KINASE 20"/>
    <property type="match status" value="1"/>
</dbReference>
<name>A0ABR3F2U4_9AGAR</name>
<dbReference type="PANTHER" id="PTHR44329">
    <property type="entry name" value="SERINE/THREONINE-PROTEIN KINASE TNNI3K-RELATED"/>
    <property type="match status" value="1"/>
</dbReference>
<accession>A0ABR3F2U4</accession>